<evidence type="ECO:0000256" key="3">
    <source>
        <dbReference type="ARBA" id="ARBA00022525"/>
    </source>
</evidence>
<evidence type="ECO:0000256" key="2">
    <source>
        <dbReference type="ARBA" id="ARBA00008474"/>
    </source>
</evidence>
<reference evidence="9" key="1">
    <citation type="submission" date="2019-10" db="EMBL/GenBank/DDBJ databases">
        <title>The sequence and de novo assembly of the wild yak genome.</title>
        <authorList>
            <person name="Liu Y."/>
        </authorList>
    </citation>
    <scope>NUCLEOTIDE SEQUENCE [LARGE SCALE GENOMIC DNA]</scope>
    <source>
        <strain evidence="9">WY2019</strain>
    </source>
</reference>
<dbReference type="GO" id="GO:0009891">
    <property type="term" value="P:positive regulation of biosynthetic process"/>
    <property type="evidence" value="ECO:0007669"/>
    <property type="project" value="UniProtKB-ARBA"/>
</dbReference>
<keyword evidence="6" id="KW-0479">Metal-binding</keyword>
<dbReference type="GO" id="GO:0005179">
    <property type="term" value="F:hormone activity"/>
    <property type="evidence" value="ECO:0007669"/>
    <property type="project" value="UniProtKB-KW"/>
</dbReference>
<evidence type="ECO:0008006" key="11">
    <source>
        <dbReference type="Google" id="ProtNLM"/>
    </source>
</evidence>
<evidence type="ECO:0000256" key="6">
    <source>
        <dbReference type="PIRSR" id="PIRSR601400-1"/>
    </source>
</evidence>
<dbReference type="InterPro" id="IPR009079">
    <property type="entry name" value="4_helix_cytokine-like_core"/>
</dbReference>
<feature type="binding site" evidence="6">
    <location>
        <position position="110"/>
    </location>
    <ligand>
        <name>Zn(2+)</name>
        <dbReference type="ChEBI" id="CHEBI:29105"/>
    </ligand>
</feature>
<protein>
    <recommendedName>
        <fullName evidence="11">Chorionic somatomammotropin hormone 2</fullName>
    </recommendedName>
</protein>
<dbReference type="GO" id="GO:0030879">
    <property type="term" value="P:mammary gland development"/>
    <property type="evidence" value="ECO:0007669"/>
    <property type="project" value="TreeGrafter"/>
</dbReference>
<evidence type="ECO:0000256" key="4">
    <source>
        <dbReference type="ARBA" id="ARBA00022702"/>
    </source>
</evidence>
<evidence type="ECO:0000313" key="9">
    <source>
        <dbReference type="EMBL" id="MXQ94674.1"/>
    </source>
</evidence>
<evidence type="ECO:0000256" key="5">
    <source>
        <dbReference type="ARBA" id="ARBA00023157"/>
    </source>
</evidence>
<dbReference type="GO" id="GO:0007565">
    <property type="term" value="P:female pregnancy"/>
    <property type="evidence" value="ECO:0007669"/>
    <property type="project" value="TreeGrafter"/>
</dbReference>
<keyword evidence="10" id="KW-1185">Reference proteome</keyword>
<dbReference type="InterPro" id="IPR001400">
    <property type="entry name" value="Somatotropin/Prolactin"/>
</dbReference>
<evidence type="ECO:0000313" key="10">
    <source>
        <dbReference type="Proteomes" id="UP000322234"/>
    </source>
</evidence>
<comment type="similarity">
    <text evidence="2 7">Belongs to the somatotropin/prolactin family.</text>
</comment>
<evidence type="ECO:0000256" key="7">
    <source>
        <dbReference type="RuleBase" id="RU003618"/>
    </source>
</evidence>
<dbReference type="GO" id="GO:0005148">
    <property type="term" value="F:prolactin receptor binding"/>
    <property type="evidence" value="ECO:0007669"/>
    <property type="project" value="TreeGrafter"/>
</dbReference>
<dbReference type="PANTHER" id="PTHR11417:SF5">
    <property type="entry name" value="PROLACTIN"/>
    <property type="match status" value="1"/>
</dbReference>
<keyword evidence="8" id="KW-0175">Coiled coil</keyword>
<gene>
    <name evidence="9" type="ORF">E5288_WYG010677</name>
</gene>
<evidence type="ECO:0000256" key="8">
    <source>
        <dbReference type="SAM" id="Coils"/>
    </source>
</evidence>
<keyword evidence="6" id="KW-0862">Zinc</keyword>
<dbReference type="GO" id="GO:0046427">
    <property type="term" value="P:positive regulation of receptor signaling pathway via JAK-STAT"/>
    <property type="evidence" value="ECO:0007669"/>
    <property type="project" value="TreeGrafter"/>
</dbReference>
<dbReference type="Pfam" id="PF00103">
    <property type="entry name" value="Hormone_1"/>
    <property type="match status" value="1"/>
</dbReference>
<comment type="subcellular location">
    <subcellularLocation>
        <location evidence="1 7">Secreted</location>
    </subcellularLocation>
</comment>
<dbReference type="AlphaFoldDB" id="A0A6B0S2X4"/>
<evidence type="ECO:0000256" key="1">
    <source>
        <dbReference type="ARBA" id="ARBA00004613"/>
    </source>
</evidence>
<feature type="binding site" evidence="6">
    <location>
        <position position="268"/>
    </location>
    <ligand>
        <name>Zn(2+)</name>
        <dbReference type="ChEBI" id="CHEBI:29105"/>
    </ligand>
</feature>
<proteinExistence type="inferred from homology"/>
<dbReference type="PROSITE" id="PS00266">
    <property type="entry name" value="SOMATOTROPIN_1"/>
    <property type="match status" value="1"/>
</dbReference>
<keyword evidence="4 7" id="KW-0372">Hormone</keyword>
<dbReference type="InterPro" id="IPR018116">
    <property type="entry name" value="Somatotropin_CS"/>
</dbReference>
<dbReference type="EMBL" id="VBQZ03000120">
    <property type="protein sequence ID" value="MXQ94674.1"/>
    <property type="molecule type" value="Genomic_DNA"/>
</dbReference>
<comment type="caution">
    <text evidence="9">The sequence shown here is derived from an EMBL/GenBank/DDBJ whole genome shotgun (WGS) entry which is preliminary data.</text>
</comment>
<dbReference type="GO" id="GO:0046872">
    <property type="term" value="F:metal ion binding"/>
    <property type="evidence" value="ECO:0007669"/>
    <property type="project" value="UniProtKB-KW"/>
</dbReference>
<keyword evidence="3" id="KW-0964">Secreted</keyword>
<feature type="coiled-coil region" evidence="8">
    <location>
        <begin position="188"/>
        <end position="215"/>
    </location>
</feature>
<dbReference type="GO" id="GO:0031667">
    <property type="term" value="P:response to nutrient levels"/>
    <property type="evidence" value="ECO:0007669"/>
    <property type="project" value="TreeGrafter"/>
</dbReference>
<keyword evidence="5" id="KW-1015">Disulfide bond</keyword>
<organism evidence="9 10">
    <name type="scientific">Bos mutus</name>
    <name type="common">wild yak</name>
    <dbReference type="NCBI Taxonomy" id="72004"/>
    <lineage>
        <taxon>Eukaryota</taxon>
        <taxon>Metazoa</taxon>
        <taxon>Chordata</taxon>
        <taxon>Craniata</taxon>
        <taxon>Vertebrata</taxon>
        <taxon>Euteleostomi</taxon>
        <taxon>Mammalia</taxon>
        <taxon>Eutheria</taxon>
        <taxon>Laurasiatheria</taxon>
        <taxon>Artiodactyla</taxon>
        <taxon>Ruminantia</taxon>
        <taxon>Pecora</taxon>
        <taxon>Bovidae</taxon>
        <taxon>Bovinae</taxon>
        <taxon>Bos</taxon>
    </lineage>
</organism>
<accession>A0A6B0S2X4</accession>
<dbReference type="Proteomes" id="UP000322234">
    <property type="component" value="Unassembled WGS sequence"/>
</dbReference>
<dbReference type="PROSITE" id="PS00338">
    <property type="entry name" value="SOMATOTROPIN_2"/>
    <property type="match status" value="1"/>
</dbReference>
<dbReference type="GO" id="GO:1903489">
    <property type="term" value="P:positive regulation of lactation"/>
    <property type="evidence" value="ECO:0007669"/>
    <property type="project" value="TreeGrafter"/>
</dbReference>
<dbReference type="PRINTS" id="PR00836">
    <property type="entry name" value="SOMATOTROPIN"/>
</dbReference>
<dbReference type="GO" id="GO:0008284">
    <property type="term" value="P:positive regulation of cell population proliferation"/>
    <property type="evidence" value="ECO:0007669"/>
    <property type="project" value="TreeGrafter"/>
</dbReference>
<sequence length="282" mass="32651">MKFIKHADTKRQNPDSRVITAPDVVLVTHMQTEGQRHGSCETQILRCFKAFVKVSEHAWGYEGSCLLLLLVVSNLLLCQGKSCPSCSPDVFVSLQKSLTDVFVYALSLSHDIHNLSTIMFNEFDEKYAQGKLYHINATKSCHTNSFHTPEEGDKAQQTNNEDLIKWTLVLLYCWNNPLYYLVPEIQSMKNLSEAVVSSAEEIENMSEKLESLIETHFGKIIFPVLKTIHEARIPWSRYSSMKFSNEDRRISEYYNLFYCLRRDSHKVDMYINILECRTRKTC</sequence>
<dbReference type="Gene3D" id="1.20.1250.10">
    <property type="match status" value="1"/>
</dbReference>
<dbReference type="GO" id="GO:0005615">
    <property type="term" value="C:extracellular space"/>
    <property type="evidence" value="ECO:0007669"/>
    <property type="project" value="TreeGrafter"/>
</dbReference>
<dbReference type="CDD" id="cd10288">
    <property type="entry name" value="prolactin_like"/>
    <property type="match status" value="1"/>
</dbReference>
<dbReference type="PANTHER" id="PTHR11417">
    <property type="entry name" value="SOMATOTROPIN,PROLACTIN"/>
    <property type="match status" value="1"/>
</dbReference>
<name>A0A6B0S2X4_9CETA</name>
<dbReference type="SUPFAM" id="SSF47266">
    <property type="entry name" value="4-helical cytokines"/>
    <property type="match status" value="1"/>
</dbReference>